<comment type="similarity">
    <text evidence="1">Belongs to the bacterial solute-binding protein 7 family.</text>
</comment>
<reference evidence="6" key="1">
    <citation type="journal article" date="2019" name="Int. J. Syst. Evol. Microbiol.">
        <title>The Global Catalogue of Microorganisms (GCM) 10K type strain sequencing project: providing services to taxonomists for standard genome sequencing and annotation.</title>
        <authorList>
            <consortium name="The Broad Institute Genomics Platform"/>
            <consortium name="The Broad Institute Genome Sequencing Center for Infectious Disease"/>
            <person name="Wu L."/>
            <person name="Ma J."/>
        </authorList>
    </citation>
    <scope>NUCLEOTIDE SEQUENCE [LARGE SCALE GENOMIC DNA]</scope>
    <source>
        <strain evidence="6">CCUG 56754</strain>
    </source>
</reference>
<evidence type="ECO:0000256" key="3">
    <source>
        <dbReference type="ARBA" id="ARBA00022729"/>
    </source>
</evidence>
<dbReference type="PANTHER" id="PTHR33376:SF7">
    <property type="entry name" value="C4-DICARBOXYLATE-BINDING PROTEIN DCTB"/>
    <property type="match status" value="1"/>
</dbReference>
<dbReference type="PROSITE" id="PS51257">
    <property type="entry name" value="PROKAR_LIPOPROTEIN"/>
    <property type="match status" value="1"/>
</dbReference>
<feature type="chain" id="PRO_5045418695" evidence="4">
    <location>
        <begin position="19"/>
        <end position="353"/>
    </location>
</feature>
<proteinExistence type="inferred from homology"/>
<dbReference type="PIRSF" id="PIRSF006470">
    <property type="entry name" value="DctB"/>
    <property type="match status" value="1"/>
</dbReference>
<evidence type="ECO:0000313" key="6">
    <source>
        <dbReference type="Proteomes" id="UP001597040"/>
    </source>
</evidence>
<gene>
    <name evidence="5" type="ORF">ACFQ3N_03320</name>
</gene>
<dbReference type="NCBIfam" id="TIGR00787">
    <property type="entry name" value="dctP"/>
    <property type="match status" value="1"/>
</dbReference>
<keyword evidence="3 4" id="KW-0732">Signal</keyword>
<keyword evidence="6" id="KW-1185">Reference proteome</keyword>
<evidence type="ECO:0000256" key="2">
    <source>
        <dbReference type="ARBA" id="ARBA00022448"/>
    </source>
</evidence>
<dbReference type="EMBL" id="JBHTKJ010000007">
    <property type="protein sequence ID" value="MFD1037456.1"/>
    <property type="molecule type" value="Genomic_DNA"/>
</dbReference>
<comment type="caution">
    <text evidence="5">The sequence shown here is derived from an EMBL/GenBank/DDBJ whole genome shotgun (WGS) entry which is preliminary data.</text>
</comment>
<dbReference type="Gene3D" id="3.40.190.170">
    <property type="entry name" value="Bacterial extracellular solute-binding protein, family 7"/>
    <property type="match status" value="1"/>
</dbReference>
<dbReference type="Pfam" id="PF03480">
    <property type="entry name" value="DctP"/>
    <property type="match status" value="1"/>
</dbReference>
<dbReference type="PANTHER" id="PTHR33376">
    <property type="match status" value="1"/>
</dbReference>
<dbReference type="InterPro" id="IPR018389">
    <property type="entry name" value="DctP_fam"/>
</dbReference>
<keyword evidence="2" id="KW-0813">Transport</keyword>
<evidence type="ECO:0000313" key="5">
    <source>
        <dbReference type="EMBL" id="MFD1037456.1"/>
    </source>
</evidence>
<dbReference type="RefSeq" id="WP_390359514.1">
    <property type="nucleotide sequence ID" value="NZ_JBHTKJ010000007.1"/>
</dbReference>
<protein>
    <submittedName>
        <fullName evidence="5">DctP family TRAP transporter solute-binding subunit</fullName>
    </submittedName>
</protein>
<dbReference type="InterPro" id="IPR004682">
    <property type="entry name" value="TRAP_DctP"/>
</dbReference>
<evidence type="ECO:0000256" key="1">
    <source>
        <dbReference type="ARBA" id="ARBA00009023"/>
    </source>
</evidence>
<organism evidence="5 6">
    <name type="scientific">Virgibacillus byunsanensis</name>
    <dbReference type="NCBI Taxonomy" id="570945"/>
    <lineage>
        <taxon>Bacteria</taxon>
        <taxon>Bacillati</taxon>
        <taxon>Bacillota</taxon>
        <taxon>Bacilli</taxon>
        <taxon>Bacillales</taxon>
        <taxon>Bacillaceae</taxon>
        <taxon>Virgibacillus</taxon>
    </lineage>
</organism>
<dbReference type="Proteomes" id="UP001597040">
    <property type="component" value="Unassembled WGS sequence"/>
</dbReference>
<name>A0ABW3LGF9_9BACI</name>
<sequence>MKKILFGLLTFTLILVLAACGSDDASGEGDSGGDGDSGDDGVQETTIKFSHVVAENTPKHQGALATKEYIEEASDGKITVEIYPNSSLFGDQDEYQNLVSNNVQFIAPDLSKFVGNNPQFNVPSLPFAFDNDAAAIAFWDGDKGQEILTSLTDDGVLGLYMWPNGGKHLTNDSNPIDSPDDLEGLKFRTQGGQVLEAIYTTLGAGSESIPFGELYTALDQGVVDGQENTFSNIESKKFDEVQDYMTVMNHTRVDYAIFTNTEFWEGMNDATREIVEAGVEAGTETARAEAKALNDGGYEIIKERGDVEIIELTTDQVQAFRDTLEPIYNEFEDEIGADVYEAVRSANEEHGGS</sequence>
<evidence type="ECO:0000256" key="4">
    <source>
        <dbReference type="SAM" id="SignalP"/>
    </source>
</evidence>
<dbReference type="NCBIfam" id="NF037995">
    <property type="entry name" value="TRAP_S1"/>
    <property type="match status" value="1"/>
</dbReference>
<feature type="signal peptide" evidence="4">
    <location>
        <begin position="1"/>
        <end position="18"/>
    </location>
</feature>
<dbReference type="InterPro" id="IPR038404">
    <property type="entry name" value="TRAP_DctP_sf"/>
</dbReference>
<accession>A0ABW3LGF9</accession>